<dbReference type="Gene3D" id="3.40.30.10">
    <property type="entry name" value="Glutaredoxin"/>
    <property type="match status" value="1"/>
</dbReference>
<dbReference type="GO" id="GO:0016209">
    <property type="term" value="F:antioxidant activity"/>
    <property type="evidence" value="ECO:0007669"/>
    <property type="project" value="InterPro"/>
</dbReference>
<name>A0AAU7NTT6_9GAMM</name>
<dbReference type="InterPro" id="IPR013766">
    <property type="entry name" value="Thioredoxin_domain"/>
</dbReference>
<feature type="domain" description="Thioredoxin" evidence="1">
    <location>
        <begin position="9"/>
        <end position="166"/>
    </location>
</feature>
<dbReference type="InterPro" id="IPR036249">
    <property type="entry name" value="Thioredoxin-like_sf"/>
</dbReference>
<evidence type="ECO:0000259" key="1">
    <source>
        <dbReference type="PROSITE" id="PS51352"/>
    </source>
</evidence>
<evidence type="ECO:0000313" key="3">
    <source>
        <dbReference type="Proteomes" id="UP001225378"/>
    </source>
</evidence>
<dbReference type="RefSeq" id="WP_305906850.1">
    <property type="nucleotide sequence ID" value="NZ_CP157743.1"/>
</dbReference>
<dbReference type="Proteomes" id="UP001225378">
    <property type="component" value="Chromosome"/>
</dbReference>
<dbReference type="Pfam" id="PF00578">
    <property type="entry name" value="AhpC-TSA"/>
    <property type="match status" value="1"/>
</dbReference>
<evidence type="ECO:0000313" key="2">
    <source>
        <dbReference type="EMBL" id="XBS20379.1"/>
    </source>
</evidence>
<dbReference type="CDD" id="cd02969">
    <property type="entry name" value="PRX_like1"/>
    <property type="match status" value="1"/>
</dbReference>
<gene>
    <name evidence="2" type="ORF">Q9L42_018835</name>
</gene>
<keyword evidence="3" id="KW-1185">Reference proteome</keyword>
<organism evidence="2 3">
    <name type="scientific">Methylomarinum roseum</name>
    <dbReference type="NCBI Taxonomy" id="3067653"/>
    <lineage>
        <taxon>Bacteria</taxon>
        <taxon>Pseudomonadati</taxon>
        <taxon>Pseudomonadota</taxon>
        <taxon>Gammaproteobacteria</taxon>
        <taxon>Methylococcales</taxon>
        <taxon>Methylococcaceae</taxon>
        <taxon>Methylomarinum</taxon>
    </lineage>
</organism>
<sequence>MAATESNMMPLGTIAPDFDLPDTMTGANKSLQNLKGDKGTLVMFICNHCPYVMHVKQQLIDIARHYAPKGISFIAISANDIVNYPQDAPDKMQALMKQWGNPFDAYLYDETQQVAKAYQAACTPDFYLFDANLACVYRGRLDGSTPKNDVPLTGAELRAALENLLLDQPINPTQKPSIGCNIKWKQ</sequence>
<dbReference type="KEGG" id="mech:Q9L42_018835"/>
<dbReference type="PROSITE" id="PS51352">
    <property type="entry name" value="THIOREDOXIN_2"/>
    <property type="match status" value="1"/>
</dbReference>
<dbReference type="InterPro" id="IPR047262">
    <property type="entry name" value="PRX-like1"/>
</dbReference>
<dbReference type="InterPro" id="IPR000866">
    <property type="entry name" value="AhpC/TSA"/>
</dbReference>
<accession>A0AAU7NTT6</accession>
<proteinExistence type="predicted"/>
<dbReference type="SUPFAM" id="SSF52833">
    <property type="entry name" value="Thioredoxin-like"/>
    <property type="match status" value="1"/>
</dbReference>
<dbReference type="PANTHER" id="PTHR43640:SF1">
    <property type="entry name" value="THIOREDOXIN-DEPENDENT PEROXIREDOXIN"/>
    <property type="match status" value="1"/>
</dbReference>
<dbReference type="PANTHER" id="PTHR43640">
    <property type="entry name" value="OS07G0260300 PROTEIN"/>
    <property type="match status" value="1"/>
</dbReference>
<reference evidence="2 3" key="1">
    <citation type="journal article" date="2024" name="Microbiology">
        <title>Methylomarinum rosea sp. nov., a novel halophilic methanotrophic bacterium from the hypersaline Lake Elton.</title>
        <authorList>
            <person name="Suleimanov R.Z."/>
            <person name="Oshkin I.Y."/>
            <person name="Danilova O.V."/>
            <person name="Suzina N.E."/>
            <person name="Dedysh S.N."/>
        </authorList>
    </citation>
    <scope>NUCLEOTIDE SEQUENCE [LARGE SCALE GENOMIC DNA]</scope>
    <source>
        <strain evidence="2 3">Ch1-1</strain>
    </source>
</reference>
<protein>
    <submittedName>
        <fullName evidence="2">Thioredoxin family protein</fullName>
    </submittedName>
</protein>
<dbReference type="GO" id="GO:0016491">
    <property type="term" value="F:oxidoreductase activity"/>
    <property type="evidence" value="ECO:0007669"/>
    <property type="project" value="InterPro"/>
</dbReference>
<dbReference type="AlphaFoldDB" id="A0AAU7NTT6"/>
<dbReference type="EMBL" id="CP157743">
    <property type="protein sequence ID" value="XBS20379.1"/>
    <property type="molecule type" value="Genomic_DNA"/>
</dbReference>